<dbReference type="InterPro" id="IPR018968">
    <property type="entry name" value="Phasin"/>
</dbReference>
<comment type="caution">
    <text evidence="2">The sequence shown here is derived from an EMBL/GenBank/DDBJ whole genome shotgun (WGS) entry which is preliminary data.</text>
</comment>
<dbReference type="NCBIfam" id="TIGR01985">
    <property type="entry name" value="phasin_2"/>
    <property type="match status" value="1"/>
</dbReference>
<dbReference type="STRING" id="1803665.GCA_001641335_00306"/>
<dbReference type="RefSeq" id="WP_246670148.1">
    <property type="nucleotide sequence ID" value="NZ_VITK01000003.1"/>
</dbReference>
<keyword evidence="3" id="KW-1185">Reference proteome</keyword>
<accession>A0A560DWR1</accession>
<evidence type="ECO:0000259" key="1">
    <source>
        <dbReference type="Pfam" id="PF09361"/>
    </source>
</evidence>
<dbReference type="Pfam" id="PF09361">
    <property type="entry name" value="Phasin_2"/>
    <property type="match status" value="1"/>
</dbReference>
<proteinExistence type="predicted"/>
<dbReference type="Proteomes" id="UP000319949">
    <property type="component" value="Unassembled WGS sequence"/>
</dbReference>
<dbReference type="AlphaFoldDB" id="A0A560DWR1"/>
<evidence type="ECO:0000313" key="2">
    <source>
        <dbReference type="EMBL" id="TWB01552.1"/>
    </source>
</evidence>
<organism evidence="2 3">
    <name type="scientific">Bradyrhizobium stylosanthis</name>
    <dbReference type="NCBI Taxonomy" id="1803665"/>
    <lineage>
        <taxon>Bacteria</taxon>
        <taxon>Pseudomonadati</taxon>
        <taxon>Pseudomonadota</taxon>
        <taxon>Alphaproteobacteria</taxon>
        <taxon>Hyphomicrobiales</taxon>
        <taxon>Nitrobacteraceae</taxon>
        <taxon>Bradyrhizobium</taxon>
    </lineage>
</organism>
<dbReference type="EMBL" id="VITK01000003">
    <property type="protein sequence ID" value="TWB01552.1"/>
    <property type="molecule type" value="Genomic_DNA"/>
</dbReference>
<feature type="domain" description="Phasin" evidence="1">
    <location>
        <begin position="56"/>
        <end position="154"/>
    </location>
</feature>
<reference evidence="2 3" key="1">
    <citation type="submission" date="2019-06" db="EMBL/GenBank/DDBJ databases">
        <title>Genomic Encyclopedia of Type Strains, Phase IV (KMG-V): Genome sequencing to study the core and pangenomes of soil and plant-associated prokaryotes.</title>
        <authorList>
            <person name="Whitman W."/>
        </authorList>
    </citation>
    <scope>NUCLEOTIDE SEQUENCE [LARGE SCALE GENOMIC DNA]</scope>
    <source>
        <strain evidence="2 3">BR 510</strain>
    </source>
</reference>
<dbReference type="InterPro" id="IPR010234">
    <property type="entry name" value="Phasin_subfam-2"/>
</dbReference>
<name>A0A560DWR1_9BRAD</name>
<sequence length="163" mass="17338">MTMNDANVKAGTNAAPLGGPANGGAKFKFDVPFFNIQAIFGDLAEQGAARAKADIEQMKAASEEITGALREACSSNATRAADYGAKVIEISNINTSSTLEFLSQLADARSFADVVNLSTAHSRKTFEAASSQNRELWDLAQKVATETAEPIKKSFNRVLHRAA</sequence>
<gene>
    <name evidence="2" type="ORF">FBZ96_103328</name>
</gene>
<evidence type="ECO:0000313" key="3">
    <source>
        <dbReference type="Proteomes" id="UP000319949"/>
    </source>
</evidence>
<protein>
    <submittedName>
        <fullName evidence="2">Phasin</fullName>
    </submittedName>
</protein>